<evidence type="ECO:0000313" key="4">
    <source>
        <dbReference type="EMBL" id="CAA9891599.1"/>
    </source>
</evidence>
<evidence type="ECO:0000256" key="3">
    <source>
        <dbReference type="SAM" id="Coils"/>
    </source>
</evidence>
<dbReference type="PIRSF" id="PIRSF026508">
    <property type="entry name" value="TelA"/>
    <property type="match status" value="1"/>
</dbReference>
<dbReference type="EMBL" id="CADCXN010000075">
    <property type="protein sequence ID" value="CAA9891599.1"/>
    <property type="molecule type" value="Genomic_DNA"/>
</dbReference>
<dbReference type="Proteomes" id="UP000494216">
    <property type="component" value="Unassembled WGS sequence"/>
</dbReference>
<dbReference type="PANTHER" id="PTHR38432">
    <property type="entry name" value="TELA-LIKE PROTEIN SAOUHSC_01408"/>
    <property type="match status" value="1"/>
</dbReference>
<evidence type="ECO:0000256" key="1">
    <source>
        <dbReference type="ARBA" id="ARBA00005541"/>
    </source>
</evidence>
<accession>A0A8S0WQS5</accession>
<dbReference type="InterPro" id="IPR008863">
    <property type="entry name" value="Toxic_anion-R_TelA"/>
</dbReference>
<keyword evidence="5" id="KW-1185">Reference proteome</keyword>
<gene>
    <name evidence="4" type="ORF">METHB2_450014</name>
</gene>
<evidence type="ECO:0000256" key="2">
    <source>
        <dbReference type="PIRNR" id="PIRNR026508"/>
    </source>
</evidence>
<organism evidence="4 5">
    <name type="scientific">Candidatus Methylobacter favarea</name>
    <dbReference type="NCBI Taxonomy" id="2707345"/>
    <lineage>
        <taxon>Bacteria</taxon>
        <taxon>Pseudomonadati</taxon>
        <taxon>Pseudomonadota</taxon>
        <taxon>Gammaproteobacteria</taxon>
        <taxon>Methylococcales</taxon>
        <taxon>Methylococcaceae</taxon>
        <taxon>Methylobacter</taxon>
    </lineage>
</organism>
<keyword evidence="3" id="KW-0175">Coiled coil</keyword>
<name>A0A8S0WQS5_9GAMM</name>
<proteinExistence type="inferred from homology"/>
<feature type="coiled-coil region" evidence="3">
    <location>
        <begin position="210"/>
        <end position="237"/>
    </location>
</feature>
<comment type="caution">
    <text evidence="4">The sequence shown here is derived from an EMBL/GenBank/DDBJ whole genome shotgun (WGS) entry which is preliminary data.</text>
</comment>
<dbReference type="Pfam" id="PF05816">
    <property type="entry name" value="TelA"/>
    <property type="match status" value="1"/>
</dbReference>
<comment type="similarity">
    <text evidence="1 2">Belongs to the TelA family.</text>
</comment>
<evidence type="ECO:0000313" key="5">
    <source>
        <dbReference type="Proteomes" id="UP000494216"/>
    </source>
</evidence>
<sequence>MSEQQASTTTQTKTSTADSLAFKEIVPGVKAEMAPLAEVPKERQLRVQQLLNEIDVSNTQSILFFGSKAQAQLTTISDRMLDGVKNKEIGPAGDDLSAMVATIRGFEVDDLDPNKKQGIFDRMLGRAKPVVKFLQQYEEVRKQIDTITDKLERHKTGLLTDIISLDRLYQANLDYFHTLEDYIAAGEEKLRELDDVVIPEQARQAEAGTEVIAAQNLRDLRAARDDLERRVHDLRLTRQVSMQSLPGIRLVQENDKGLVNKINSTIVNTVPLWRQQLATAVTIYRSSQAAETVRAATDLTNELLAANAENLKLANAETRKQLERGVFDIETVKKANDALIATIEESLQIADQGKKMRKEAVAQLEQCETELRLTLASAQAKSTI</sequence>
<dbReference type="RefSeq" id="WP_174626447.1">
    <property type="nucleotide sequence ID" value="NZ_CADCXN010000075.1"/>
</dbReference>
<dbReference type="PANTHER" id="PTHR38432:SF1">
    <property type="entry name" value="TELA-LIKE PROTEIN SAOUHSC_01408"/>
    <property type="match status" value="1"/>
</dbReference>
<protein>
    <submittedName>
        <fullName evidence="4">Toxic anion resistance family protein</fullName>
    </submittedName>
</protein>
<reference evidence="4 5" key="1">
    <citation type="submission" date="2020-02" db="EMBL/GenBank/DDBJ databases">
        <authorList>
            <person name="Hogendoorn C."/>
        </authorList>
    </citation>
    <scope>NUCLEOTIDE SEQUENCE [LARGE SCALE GENOMIC DNA]</scope>
    <source>
        <strain evidence="4">METHB21</strain>
    </source>
</reference>
<dbReference type="AlphaFoldDB" id="A0A8S0WQS5"/>